<accession>A0A816B2M9</accession>
<protein>
    <submittedName>
        <fullName evidence="2">Uncharacterized protein</fullName>
    </submittedName>
</protein>
<evidence type="ECO:0000256" key="1">
    <source>
        <dbReference type="SAM" id="Phobius"/>
    </source>
</evidence>
<dbReference type="EMBL" id="CAJOBC010103128">
    <property type="protein sequence ID" value="CAF4483867.1"/>
    <property type="molecule type" value="Genomic_DNA"/>
</dbReference>
<dbReference type="AlphaFoldDB" id="A0A816B2M9"/>
<evidence type="ECO:0000313" key="5">
    <source>
        <dbReference type="Proteomes" id="UP000663829"/>
    </source>
</evidence>
<dbReference type="EMBL" id="CAJOBA010067599">
    <property type="protein sequence ID" value="CAF4372289.1"/>
    <property type="molecule type" value="Genomic_DNA"/>
</dbReference>
<name>A0A816B2M9_9BILA</name>
<gene>
    <name evidence="2" type="ORF">GPM918_LOCUS42677</name>
    <name evidence="4" type="ORF">SRO942_LOCUS43975</name>
    <name evidence="3" type="ORF">TMI583_LOCUS42112</name>
</gene>
<keyword evidence="1" id="KW-0472">Membrane</keyword>
<reference evidence="2" key="1">
    <citation type="submission" date="2021-02" db="EMBL/GenBank/DDBJ databases">
        <authorList>
            <person name="Nowell W R."/>
        </authorList>
    </citation>
    <scope>NUCLEOTIDE SEQUENCE</scope>
</reference>
<keyword evidence="1" id="KW-0812">Transmembrane</keyword>
<comment type="caution">
    <text evidence="2">The sequence shown here is derived from an EMBL/GenBank/DDBJ whole genome shotgun (WGS) entry which is preliminary data.</text>
</comment>
<keyword evidence="1" id="KW-1133">Transmembrane helix</keyword>
<evidence type="ECO:0000313" key="4">
    <source>
        <dbReference type="EMBL" id="CAF4483867.1"/>
    </source>
</evidence>
<sequence length="132" mass="14847">MEPSRYPQQVTSRRYYQPNRLAGQRPIIIDTIRTTPTSSISLTPSPSPSLFEWDEVSVHSRTRYRCGAFSLWQCCTGLIVLLLFAASIAIPLAVITSKNSNDSSSTVASGKLTQQRRIHLFQQTRVHLSQQP</sequence>
<dbReference type="EMBL" id="CAJNOQ010036585">
    <property type="protein sequence ID" value="CAF1604804.1"/>
    <property type="molecule type" value="Genomic_DNA"/>
</dbReference>
<dbReference type="Proteomes" id="UP000681722">
    <property type="component" value="Unassembled WGS sequence"/>
</dbReference>
<dbReference type="Proteomes" id="UP000663829">
    <property type="component" value="Unassembled WGS sequence"/>
</dbReference>
<evidence type="ECO:0000313" key="2">
    <source>
        <dbReference type="EMBL" id="CAF1604804.1"/>
    </source>
</evidence>
<keyword evidence="5" id="KW-1185">Reference proteome</keyword>
<proteinExistence type="predicted"/>
<evidence type="ECO:0000313" key="3">
    <source>
        <dbReference type="EMBL" id="CAF4372289.1"/>
    </source>
</evidence>
<organism evidence="2 5">
    <name type="scientific">Didymodactylos carnosus</name>
    <dbReference type="NCBI Taxonomy" id="1234261"/>
    <lineage>
        <taxon>Eukaryota</taxon>
        <taxon>Metazoa</taxon>
        <taxon>Spiralia</taxon>
        <taxon>Gnathifera</taxon>
        <taxon>Rotifera</taxon>
        <taxon>Eurotatoria</taxon>
        <taxon>Bdelloidea</taxon>
        <taxon>Philodinida</taxon>
        <taxon>Philodinidae</taxon>
        <taxon>Didymodactylos</taxon>
    </lineage>
</organism>
<dbReference type="Proteomes" id="UP000682733">
    <property type="component" value="Unassembled WGS sequence"/>
</dbReference>
<feature type="transmembrane region" description="Helical" evidence="1">
    <location>
        <begin position="71"/>
        <end position="95"/>
    </location>
</feature>